<evidence type="ECO:0000256" key="3">
    <source>
        <dbReference type="ARBA" id="ARBA00022801"/>
    </source>
</evidence>
<keyword evidence="3" id="KW-0378">Hydrolase</keyword>
<feature type="region of interest" description="Disordered" evidence="6">
    <location>
        <begin position="167"/>
        <end position="188"/>
    </location>
</feature>
<sequence>MGFKYDFSGWATKNDLLCADGRTIRHNAFKDDDGKIVPLMWNHDHSDPDNVLGHALLVNKPDGVRMYGSFNDSKRGRQAKTLVSHGDIKAVSIWANKLSQRGGDVLHGVIREVSLVVAGANPAAYIDNVMVHSDEAEDADEAIIYTGEAISHSAGEIKLDADEEVIEHADEKSETEETKETKETNDSDDKKTIREIINGLSEVEKKAVYALIGMAVEEASGGKKDEKIEHSDNEEEELMHKNVFEQTDELKHDGLSREDVAAIFADAKKSNSLKDVCLAHGIEEIKYLAHGDADYGVENIGYLFPEARTLNTTPDFIQRDQTWVGIFMNGVHRSPFSRIKSIHANITEDEARAKGYIKGNMKKEEVFPLLKRTTTPTTVYKKQKFDRDDIVDITDFDAVGWIKGEMRVMLNEEIARAGLIGDGRSAADDDKISELNIRPIWTDEDLYSVKVPISVETNDTSDDKAKNFIRAVIKNRRKYKGSGNPTLFCTEELLDDMLLITDTTGRDIYDDIDKLKRKLRVKDIITVPVMDDCTRSVSGTTHTLAGILVNLNDYNIGADKGGAINMFDDFDIDFNQLKYLMETRCSGALTKPYSALVMEFVPAS</sequence>
<protein>
    <submittedName>
        <fullName evidence="8">Major capsid protein</fullName>
    </submittedName>
</protein>
<evidence type="ECO:0000256" key="4">
    <source>
        <dbReference type="ARBA" id="ARBA00022950"/>
    </source>
</evidence>
<evidence type="ECO:0000256" key="5">
    <source>
        <dbReference type="ARBA" id="ARBA00023045"/>
    </source>
</evidence>
<evidence type="ECO:0000259" key="7">
    <source>
        <dbReference type="Pfam" id="PF04586"/>
    </source>
</evidence>
<organism evidence="8">
    <name type="scientific">Siphoviridae sp. ctuyW65</name>
    <dbReference type="NCBI Taxonomy" id="2826508"/>
    <lineage>
        <taxon>Viruses</taxon>
        <taxon>Duplodnaviria</taxon>
        <taxon>Heunggongvirae</taxon>
        <taxon>Uroviricota</taxon>
        <taxon>Caudoviricetes</taxon>
    </lineage>
</organism>
<keyword evidence="4" id="KW-0118">Viral capsid assembly</keyword>
<evidence type="ECO:0000313" key="8">
    <source>
        <dbReference type="EMBL" id="DAE23067.1"/>
    </source>
</evidence>
<name>A0A8S5QW25_9CAUD</name>
<accession>A0A8S5QW25</accession>
<dbReference type="SUPFAM" id="SSF56563">
    <property type="entry name" value="Major capsid protein gp5"/>
    <property type="match status" value="1"/>
</dbReference>
<keyword evidence="5" id="KW-1273">Viral capsid maturation</keyword>
<keyword evidence="1" id="KW-1188">Viral release from host cell</keyword>
<evidence type="ECO:0000256" key="2">
    <source>
        <dbReference type="ARBA" id="ARBA00022670"/>
    </source>
</evidence>
<dbReference type="GO" id="GO:0046797">
    <property type="term" value="P:viral procapsid maturation"/>
    <property type="evidence" value="ECO:0007669"/>
    <property type="project" value="UniProtKB-KW"/>
</dbReference>
<dbReference type="GO" id="GO:0006508">
    <property type="term" value="P:proteolysis"/>
    <property type="evidence" value="ECO:0007669"/>
    <property type="project" value="UniProtKB-KW"/>
</dbReference>
<dbReference type="EMBL" id="BK015745">
    <property type="protein sequence ID" value="DAE23067.1"/>
    <property type="molecule type" value="Genomic_DNA"/>
</dbReference>
<dbReference type="GO" id="GO:0008233">
    <property type="term" value="F:peptidase activity"/>
    <property type="evidence" value="ECO:0007669"/>
    <property type="project" value="UniProtKB-KW"/>
</dbReference>
<feature type="domain" description="Prohead serine protease" evidence="7">
    <location>
        <begin position="23"/>
        <end position="127"/>
    </location>
</feature>
<reference evidence="8" key="1">
    <citation type="journal article" date="2021" name="Proc. Natl. Acad. Sci. U.S.A.">
        <title>A Catalog of Tens of Thousands of Viruses from Human Metagenomes Reveals Hidden Associations with Chronic Diseases.</title>
        <authorList>
            <person name="Tisza M.J."/>
            <person name="Buck C.B."/>
        </authorList>
    </citation>
    <scope>NUCLEOTIDE SEQUENCE</scope>
    <source>
        <strain evidence="8">CtuyW65</strain>
    </source>
</reference>
<keyword evidence="2" id="KW-0645">Protease</keyword>
<evidence type="ECO:0000256" key="1">
    <source>
        <dbReference type="ARBA" id="ARBA00022612"/>
    </source>
</evidence>
<evidence type="ECO:0000256" key="6">
    <source>
        <dbReference type="SAM" id="MobiDB-lite"/>
    </source>
</evidence>
<dbReference type="InterPro" id="IPR054613">
    <property type="entry name" value="Peptidase_S78_dom"/>
</dbReference>
<proteinExistence type="predicted"/>
<dbReference type="Pfam" id="PF04586">
    <property type="entry name" value="Peptidase_S78"/>
    <property type="match status" value="1"/>
</dbReference>